<dbReference type="EMBL" id="JAAVJL010000002">
    <property type="protein sequence ID" value="NMF59987.1"/>
    <property type="molecule type" value="Genomic_DNA"/>
</dbReference>
<keyword evidence="1" id="KW-1133">Transmembrane helix</keyword>
<evidence type="ECO:0008006" key="4">
    <source>
        <dbReference type="Google" id="ProtNLM"/>
    </source>
</evidence>
<protein>
    <recommendedName>
        <fullName evidence="4">DUF3137 domain-containing protein</fullName>
    </recommendedName>
</protein>
<evidence type="ECO:0000313" key="2">
    <source>
        <dbReference type="EMBL" id="NMF59987.1"/>
    </source>
</evidence>
<reference evidence="2 3" key="1">
    <citation type="submission" date="2020-03" db="EMBL/GenBank/DDBJ databases">
        <title>Draft Genome Sequence of 2-Methylisoborneol Producing Pseudanabaena yagii Strain GIHE-NHR1 Isolated from North Han River in South Korea.</title>
        <authorList>
            <person name="Jeong J."/>
        </authorList>
    </citation>
    <scope>NUCLEOTIDE SEQUENCE [LARGE SCALE GENOMIC DNA]</scope>
    <source>
        <strain evidence="2 3">GIHE-NHR1</strain>
    </source>
</reference>
<gene>
    <name evidence="2" type="ORF">HC246_18665</name>
</gene>
<keyword evidence="1" id="KW-0472">Membrane</keyword>
<proteinExistence type="predicted"/>
<keyword evidence="3" id="KW-1185">Reference proteome</keyword>
<dbReference type="RefSeq" id="WP_169364951.1">
    <property type="nucleotide sequence ID" value="NZ_JAAVJL010000002.1"/>
</dbReference>
<keyword evidence="1" id="KW-0812">Transmembrane</keyword>
<name>A0ABX1LUZ1_9CYAN</name>
<evidence type="ECO:0000256" key="1">
    <source>
        <dbReference type="SAM" id="Phobius"/>
    </source>
</evidence>
<dbReference type="Proteomes" id="UP000738376">
    <property type="component" value="Unassembled WGS sequence"/>
</dbReference>
<sequence>MKLSDGTQNFWSQIRGYSLSSALTIAVAFHFYGWRVASIIAFFLFICFIWLLSDIKEKLIRSQSDKFNYETASIEDYPLLNFNWFQDQTNQLELLGFVQVMDYKIAQTSGFAKCFAHPDNYCYAEVNEVFKATGESFSRNVSIMSSLEQGWTLSSINQEVSITASIAYGFWRNPRSVRIYYPTLSLEELFHKHLQMRQQMITNIGVALLTDVSWDNYVEKQQEATIYRKKAVKQKSLLLAMIDVTKFELNPKSEWLGDYAKFVK</sequence>
<feature type="transmembrane region" description="Helical" evidence="1">
    <location>
        <begin position="32"/>
        <end position="52"/>
    </location>
</feature>
<accession>A0ABX1LUZ1</accession>
<evidence type="ECO:0000313" key="3">
    <source>
        <dbReference type="Proteomes" id="UP000738376"/>
    </source>
</evidence>
<organism evidence="2 3">
    <name type="scientific">Pseudanabaena yagii GIHE-NHR1</name>
    <dbReference type="NCBI Taxonomy" id="2722753"/>
    <lineage>
        <taxon>Bacteria</taxon>
        <taxon>Bacillati</taxon>
        <taxon>Cyanobacteriota</taxon>
        <taxon>Cyanophyceae</taxon>
        <taxon>Pseudanabaenales</taxon>
        <taxon>Pseudanabaenaceae</taxon>
        <taxon>Pseudanabaena</taxon>
        <taxon>Pseudanabaena yagii</taxon>
    </lineage>
</organism>
<comment type="caution">
    <text evidence="2">The sequence shown here is derived from an EMBL/GenBank/DDBJ whole genome shotgun (WGS) entry which is preliminary data.</text>
</comment>